<dbReference type="AlphaFoldDB" id="A0A830F4M1"/>
<comment type="caution">
    <text evidence="1">The sequence shown here is derived from an EMBL/GenBank/DDBJ whole genome shotgun (WGS) entry which is preliminary data.</text>
</comment>
<accession>A0A830F4M1</accession>
<dbReference type="RefSeq" id="WP_188883885.1">
    <property type="nucleotide sequence ID" value="NZ_BMPF01000003.1"/>
</dbReference>
<dbReference type="EMBL" id="BMPF01000003">
    <property type="protein sequence ID" value="GGL38732.1"/>
    <property type="molecule type" value="Genomic_DNA"/>
</dbReference>
<dbReference type="OrthoDB" id="340435at2157"/>
<evidence type="ECO:0000313" key="2">
    <source>
        <dbReference type="Proteomes" id="UP000628840"/>
    </source>
</evidence>
<keyword evidence="2" id="KW-1185">Reference proteome</keyword>
<protein>
    <submittedName>
        <fullName evidence="1">Uncharacterized protein</fullName>
    </submittedName>
</protein>
<evidence type="ECO:0000313" key="1">
    <source>
        <dbReference type="EMBL" id="GGL38732.1"/>
    </source>
</evidence>
<sequence length="121" mass="13577">MTDVTRYQTRVEDGTFAVETDDGWLEVGAVADIVDLFGGEEYVIEYTDQQAAVAWLDTDDDNTITVDVRETLETMSYTDDFVSNLASTPVDEETTEGYPKRTALYVSLMREILDSKGNPEE</sequence>
<proteinExistence type="predicted"/>
<reference evidence="1 2" key="1">
    <citation type="journal article" date="2019" name="Int. J. Syst. Evol. Microbiol.">
        <title>The Global Catalogue of Microorganisms (GCM) 10K type strain sequencing project: providing services to taxonomists for standard genome sequencing and annotation.</title>
        <authorList>
            <consortium name="The Broad Institute Genomics Platform"/>
            <consortium name="The Broad Institute Genome Sequencing Center for Infectious Disease"/>
            <person name="Wu L."/>
            <person name="Ma J."/>
        </authorList>
    </citation>
    <scope>NUCLEOTIDE SEQUENCE [LARGE SCALE GENOMIC DNA]</scope>
    <source>
        <strain evidence="1 2">JCM 19585</strain>
    </source>
</reference>
<organism evidence="1 2">
    <name type="scientific">Halarchaeum grantii</name>
    <dbReference type="NCBI Taxonomy" id="1193105"/>
    <lineage>
        <taxon>Archaea</taxon>
        <taxon>Methanobacteriati</taxon>
        <taxon>Methanobacteriota</taxon>
        <taxon>Stenosarchaea group</taxon>
        <taxon>Halobacteria</taxon>
        <taxon>Halobacteriales</taxon>
        <taxon>Halobacteriaceae</taxon>
    </lineage>
</organism>
<gene>
    <name evidence="1" type="ORF">GCM10009037_22970</name>
</gene>
<dbReference type="Proteomes" id="UP000628840">
    <property type="component" value="Unassembled WGS sequence"/>
</dbReference>
<name>A0A830F4M1_9EURY</name>